<dbReference type="SUPFAM" id="SSF88659">
    <property type="entry name" value="Sigma3 and sigma4 domains of RNA polymerase sigma factors"/>
    <property type="match status" value="1"/>
</dbReference>
<dbReference type="Pfam" id="PF08281">
    <property type="entry name" value="Sigma70_r4_2"/>
    <property type="match status" value="1"/>
</dbReference>
<dbReference type="PANTHER" id="PTHR43133:SF8">
    <property type="entry name" value="RNA POLYMERASE SIGMA FACTOR HI_1459-RELATED"/>
    <property type="match status" value="1"/>
</dbReference>
<keyword evidence="10" id="KW-1185">Reference proteome</keyword>
<comment type="similarity">
    <text evidence="1">Belongs to the sigma-70 factor family. ECF subfamily.</text>
</comment>
<evidence type="ECO:0000256" key="5">
    <source>
        <dbReference type="ARBA" id="ARBA00023163"/>
    </source>
</evidence>
<evidence type="ECO:0000256" key="2">
    <source>
        <dbReference type="ARBA" id="ARBA00023015"/>
    </source>
</evidence>
<keyword evidence="5" id="KW-0804">Transcription</keyword>
<proteinExistence type="inferred from homology"/>
<name>A0ABZ2K159_9BACT</name>
<keyword evidence="4" id="KW-0238">DNA-binding</keyword>
<organism evidence="9 10">
    <name type="scientific">Pendulispora brunnea</name>
    <dbReference type="NCBI Taxonomy" id="2905690"/>
    <lineage>
        <taxon>Bacteria</taxon>
        <taxon>Pseudomonadati</taxon>
        <taxon>Myxococcota</taxon>
        <taxon>Myxococcia</taxon>
        <taxon>Myxococcales</taxon>
        <taxon>Sorangiineae</taxon>
        <taxon>Pendulisporaceae</taxon>
        <taxon>Pendulispora</taxon>
    </lineage>
</organism>
<dbReference type="SUPFAM" id="SSF88946">
    <property type="entry name" value="Sigma2 domain of RNA polymerase sigma factors"/>
    <property type="match status" value="1"/>
</dbReference>
<feature type="region of interest" description="Disordered" evidence="6">
    <location>
        <begin position="1"/>
        <end position="70"/>
    </location>
</feature>
<dbReference type="Gene3D" id="1.10.10.10">
    <property type="entry name" value="Winged helix-like DNA-binding domain superfamily/Winged helix DNA-binding domain"/>
    <property type="match status" value="1"/>
</dbReference>
<dbReference type="InterPro" id="IPR013324">
    <property type="entry name" value="RNA_pol_sigma_r3/r4-like"/>
</dbReference>
<dbReference type="CDD" id="cd06171">
    <property type="entry name" value="Sigma70_r4"/>
    <property type="match status" value="1"/>
</dbReference>
<dbReference type="InterPro" id="IPR007627">
    <property type="entry name" value="RNA_pol_sigma70_r2"/>
</dbReference>
<feature type="domain" description="RNA polymerase sigma-70 region 2" evidence="7">
    <location>
        <begin position="89"/>
        <end position="153"/>
    </location>
</feature>
<dbReference type="NCBIfam" id="TIGR02937">
    <property type="entry name" value="sigma70-ECF"/>
    <property type="match status" value="1"/>
</dbReference>
<dbReference type="PANTHER" id="PTHR43133">
    <property type="entry name" value="RNA POLYMERASE ECF-TYPE SIGMA FACTO"/>
    <property type="match status" value="1"/>
</dbReference>
<dbReference type="Pfam" id="PF04542">
    <property type="entry name" value="Sigma70_r2"/>
    <property type="match status" value="1"/>
</dbReference>
<evidence type="ECO:0000256" key="6">
    <source>
        <dbReference type="SAM" id="MobiDB-lite"/>
    </source>
</evidence>
<evidence type="ECO:0000256" key="4">
    <source>
        <dbReference type="ARBA" id="ARBA00023125"/>
    </source>
</evidence>
<dbReference type="EMBL" id="CP089982">
    <property type="protein sequence ID" value="WXA92471.1"/>
    <property type="molecule type" value="Genomic_DNA"/>
</dbReference>
<evidence type="ECO:0000259" key="8">
    <source>
        <dbReference type="Pfam" id="PF08281"/>
    </source>
</evidence>
<dbReference type="RefSeq" id="WP_394843073.1">
    <property type="nucleotide sequence ID" value="NZ_CP089982.1"/>
</dbReference>
<dbReference type="InterPro" id="IPR014284">
    <property type="entry name" value="RNA_pol_sigma-70_dom"/>
</dbReference>
<dbReference type="InterPro" id="IPR013249">
    <property type="entry name" value="RNA_pol_sigma70_r4_t2"/>
</dbReference>
<accession>A0ABZ2K159</accession>
<evidence type="ECO:0000313" key="9">
    <source>
        <dbReference type="EMBL" id="WXA92471.1"/>
    </source>
</evidence>
<dbReference type="Proteomes" id="UP001379533">
    <property type="component" value="Chromosome"/>
</dbReference>
<keyword evidence="3" id="KW-0731">Sigma factor</keyword>
<feature type="compositionally biased region" description="Low complexity" evidence="6">
    <location>
        <begin position="1"/>
        <end position="10"/>
    </location>
</feature>
<sequence>MSVHPSSESPPSSPALDGREGEEEPEADSREGALAGAPGGPRSPHVVPGPVNTRAHAASNKAQRAKEAEEDRQLIARAQAGDMAAFRQLVERHQRRAFAIALALVRDENDARELVQDAFLRVFKSLHSFQGSSSFFTWLYRIITNLSIDLLRKPGHKLVEPDERRHEEEDQESLFPFVSRVEGADPVDVVRRREIGVRLQQALEALPPYHRGVIVMREVDGLSYEEMAQAMGVSKGTIMSRLFHARQKLQRALADCYAEQVGTPPESVDPASDVAPQAGRGAEEPGEEGAQ</sequence>
<keyword evidence="2" id="KW-0805">Transcription regulation</keyword>
<dbReference type="InterPro" id="IPR013325">
    <property type="entry name" value="RNA_pol_sigma_r2"/>
</dbReference>
<protein>
    <submittedName>
        <fullName evidence="9">Sigma-70 family RNA polymerase sigma factor</fullName>
    </submittedName>
</protein>
<feature type="region of interest" description="Disordered" evidence="6">
    <location>
        <begin position="260"/>
        <end position="291"/>
    </location>
</feature>
<reference evidence="9 10" key="1">
    <citation type="submission" date="2021-12" db="EMBL/GenBank/DDBJ databases">
        <title>Discovery of the Pendulisporaceae a myxobacterial family with distinct sporulation behavior and unique specialized metabolism.</title>
        <authorList>
            <person name="Garcia R."/>
            <person name="Popoff A."/>
            <person name="Bader C.D."/>
            <person name="Loehr J."/>
            <person name="Walesch S."/>
            <person name="Walt C."/>
            <person name="Boldt J."/>
            <person name="Bunk B."/>
            <person name="Haeckl F.J.F.P.J."/>
            <person name="Gunesch A.P."/>
            <person name="Birkelbach J."/>
            <person name="Nuebel U."/>
            <person name="Pietschmann T."/>
            <person name="Bach T."/>
            <person name="Mueller R."/>
        </authorList>
    </citation>
    <scope>NUCLEOTIDE SEQUENCE [LARGE SCALE GENOMIC DNA]</scope>
    <source>
        <strain evidence="9 10">MSr12523</strain>
    </source>
</reference>
<feature type="domain" description="RNA polymerase sigma factor 70 region 4 type 2" evidence="8">
    <location>
        <begin position="198"/>
        <end position="249"/>
    </location>
</feature>
<gene>
    <name evidence="9" type="ORF">LZC95_39230</name>
</gene>
<dbReference type="Gene3D" id="1.10.1740.10">
    <property type="match status" value="1"/>
</dbReference>
<evidence type="ECO:0000313" key="10">
    <source>
        <dbReference type="Proteomes" id="UP001379533"/>
    </source>
</evidence>
<dbReference type="InterPro" id="IPR036388">
    <property type="entry name" value="WH-like_DNA-bd_sf"/>
</dbReference>
<evidence type="ECO:0000259" key="7">
    <source>
        <dbReference type="Pfam" id="PF04542"/>
    </source>
</evidence>
<evidence type="ECO:0000256" key="1">
    <source>
        <dbReference type="ARBA" id="ARBA00010641"/>
    </source>
</evidence>
<dbReference type="InterPro" id="IPR039425">
    <property type="entry name" value="RNA_pol_sigma-70-like"/>
</dbReference>
<evidence type="ECO:0000256" key="3">
    <source>
        <dbReference type="ARBA" id="ARBA00023082"/>
    </source>
</evidence>